<feature type="transmembrane region" description="Helical" evidence="9">
    <location>
        <begin position="128"/>
        <end position="148"/>
    </location>
</feature>
<keyword evidence="11" id="KW-1185">Reference proteome</keyword>
<keyword evidence="4 8" id="KW-0560">Oxidoreductase</keyword>
<dbReference type="GO" id="GO:0004497">
    <property type="term" value="F:monooxygenase activity"/>
    <property type="evidence" value="ECO:0007669"/>
    <property type="project" value="UniProtKB-KW"/>
</dbReference>
<dbReference type="GO" id="GO:0020037">
    <property type="term" value="F:heme binding"/>
    <property type="evidence" value="ECO:0007669"/>
    <property type="project" value="InterPro"/>
</dbReference>
<organism evidence="10 11">
    <name type="scientific">Tagetes erecta</name>
    <name type="common">African marigold</name>
    <dbReference type="NCBI Taxonomy" id="13708"/>
    <lineage>
        <taxon>Eukaryota</taxon>
        <taxon>Viridiplantae</taxon>
        <taxon>Streptophyta</taxon>
        <taxon>Embryophyta</taxon>
        <taxon>Tracheophyta</taxon>
        <taxon>Spermatophyta</taxon>
        <taxon>Magnoliopsida</taxon>
        <taxon>eudicotyledons</taxon>
        <taxon>Gunneridae</taxon>
        <taxon>Pentapetalae</taxon>
        <taxon>asterids</taxon>
        <taxon>campanulids</taxon>
        <taxon>Asterales</taxon>
        <taxon>Asteraceae</taxon>
        <taxon>Asteroideae</taxon>
        <taxon>Heliantheae alliance</taxon>
        <taxon>Tageteae</taxon>
        <taxon>Tagetes</taxon>
    </lineage>
</organism>
<keyword evidence="9" id="KW-0472">Membrane</keyword>
<dbReference type="PRINTS" id="PR00385">
    <property type="entry name" value="P450"/>
</dbReference>
<dbReference type="EMBL" id="JAUHHV010000002">
    <property type="protein sequence ID" value="KAK1433532.1"/>
    <property type="molecule type" value="Genomic_DNA"/>
</dbReference>
<feature type="binding site" description="axial binding residue" evidence="7">
    <location>
        <position position="583"/>
    </location>
    <ligand>
        <name>heme</name>
        <dbReference type="ChEBI" id="CHEBI:30413"/>
    </ligand>
    <ligandPart>
        <name>Fe</name>
        <dbReference type="ChEBI" id="CHEBI:18248"/>
    </ligandPart>
</feature>
<evidence type="ECO:0000256" key="8">
    <source>
        <dbReference type="RuleBase" id="RU000461"/>
    </source>
</evidence>
<dbReference type="Gene3D" id="1.10.630.10">
    <property type="entry name" value="Cytochrome P450"/>
    <property type="match status" value="2"/>
</dbReference>
<evidence type="ECO:0000256" key="2">
    <source>
        <dbReference type="ARBA" id="ARBA00022617"/>
    </source>
</evidence>
<evidence type="ECO:0000256" key="4">
    <source>
        <dbReference type="ARBA" id="ARBA00023002"/>
    </source>
</evidence>
<dbReference type="InterPro" id="IPR001128">
    <property type="entry name" value="Cyt_P450"/>
</dbReference>
<evidence type="ECO:0000256" key="7">
    <source>
        <dbReference type="PIRSR" id="PIRSR602401-1"/>
    </source>
</evidence>
<keyword evidence="2 7" id="KW-0349">Heme</keyword>
<evidence type="ECO:0000256" key="9">
    <source>
        <dbReference type="SAM" id="Phobius"/>
    </source>
</evidence>
<evidence type="ECO:0008006" key="12">
    <source>
        <dbReference type="Google" id="ProtNLM"/>
    </source>
</evidence>
<dbReference type="InterPro" id="IPR002401">
    <property type="entry name" value="Cyt_P450_E_grp-I"/>
</dbReference>
<name>A0AAD8P677_TARER</name>
<evidence type="ECO:0000313" key="10">
    <source>
        <dbReference type="EMBL" id="KAK1433532.1"/>
    </source>
</evidence>
<keyword evidence="6 8" id="KW-0503">Monooxygenase</keyword>
<evidence type="ECO:0000256" key="6">
    <source>
        <dbReference type="ARBA" id="ARBA00023033"/>
    </source>
</evidence>
<dbReference type="PROSITE" id="PS00086">
    <property type="entry name" value="CYTOCHROME_P450"/>
    <property type="match status" value="1"/>
</dbReference>
<gene>
    <name evidence="10" type="ORF">QVD17_10443</name>
</gene>
<comment type="similarity">
    <text evidence="8">Belongs to the cytochrome P450 family.</text>
</comment>
<reference evidence="10" key="1">
    <citation type="journal article" date="2023" name="bioRxiv">
        <title>Improved chromosome-level genome assembly for marigold (Tagetes erecta).</title>
        <authorList>
            <person name="Jiang F."/>
            <person name="Yuan L."/>
            <person name="Wang S."/>
            <person name="Wang H."/>
            <person name="Xu D."/>
            <person name="Wang A."/>
            <person name="Fan W."/>
        </authorList>
    </citation>
    <scope>NUCLEOTIDE SEQUENCE</scope>
    <source>
        <strain evidence="10">WSJ</strain>
        <tissue evidence="10">Leaf</tissue>
    </source>
</reference>
<dbReference type="Pfam" id="PF00067">
    <property type="entry name" value="p450"/>
    <property type="match status" value="2"/>
</dbReference>
<keyword evidence="3 7" id="KW-0479">Metal-binding</keyword>
<dbReference type="PANTHER" id="PTHR47947:SF43">
    <property type="entry name" value="CYTOCHROME P450-RELATED"/>
    <property type="match status" value="1"/>
</dbReference>
<dbReference type="InterPro" id="IPR017972">
    <property type="entry name" value="Cyt_P450_CS"/>
</dbReference>
<comment type="cofactor">
    <cofactor evidence="1 7">
        <name>heme</name>
        <dbReference type="ChEBI" id="CHEBI:30413"/>
    </cofactor>
</comment>
<evidence type="ECO:0000313" key="11">
    <source>
        <dbReference type="Proteomes" id="UP001229421"/>
    </source>
</evidence>
<sequence>MELHLSFPLAIVSIIFLVLIYKVLFQNKANTNNNPPPQAKGAWPIIGHLHLLGGSALPHRIFGKMADTLGPVFTIKLGVHQALVINDAEMAKECFTTNDKNLNCSFVELITFRHISLQIIKSIMELNLSFPVATLSIIFLVLLYKILFQNKTNTTSNNNPPPQAKGAWPIIGHLHLLGGSALPHRIFGKMADTLGPVFTIKLGVHQALVINDAEMAKECFTTNDKVFASRPKSLVSVIMGYDYAMFPLSPYGEYWRQVRKMVTVELLSQRRVEMLRHVRVAEVRTFMKYINDACLKNKEVAGSDMVKVEMREFFANLVLNIITRTIAGKRFSPGDKEAIEVHEVVRKFFEYLGTFVVSDFIPQVKFLDLGGHAKGMKLAAKDMDDIIEGWLIEHKKRREHNDVKKDFMDILISIVENASKDEFPGYDRDTIIRSTSLVMITAGFDSTAVTLTWAIVLLLSNPETLKRAQEELDLHVGKERLVDEPDIKNLVYLQAVVKETLRLYPPAPISITHESTDDCTVGGYKVKKGTLFISNLYKLQRDPRFWSDPDEFRPERFLTDKKGIDLKGQHYELLPFGSGRRMCPGLSFALPSLHLTLASLIQGFELAKSSKGPIDTSETFRLTSIKTTPLEVMFRPRLSGNMYHADV</sequence>
<dbReference type="PRINTS" id="PR00463">
    <property type="entry name" value="EP450I"/>
</dbReference>
<dbReference type="InterPro" id="IPR036396">
    <property type="entry name" value="Cyt_P450_sf"/>
</dbReference>
<dbReference type="InterPro" id="IPR050651">
    <property type="entry name" value="Plant_Cytochrome_P450_Monoox"/>
</dbReference>
<evidence type="ECO:0000256" key="5">
    <source>
        <dbReference type="ARBA" id="ARBA00023004"/>
    </source>
</evidence>
<keyword evidence="9" id="KW-1133">Transmembrane helix</keyword>
<comment type="caution">
    <text evidence="10">The sequence shown here is derived from an EMBL/GenBank/DDBJ whole genome shotgun (WGS) entry which is preliminary data.</text>
</comment>
<dbReference type="Proteomes" id="UP001229421">
    <property type="component" value="Unassembled WGS sequence"/>
</dbReference>
<evidence type="ECO:0000256" key="3">
    <source>
        <dbReference type="ARBA" id="ARBA00022723"/>
    </source>
</evidence>
<dbReference type="FunFam" id="1.10.630.10:FF:000026">
    <property type="entry name" value="Cytochrome P450 82C4"/>
    <property type="match status" value="1"/>
</dbReference>
<evidence type="ECO:0000256" key="1">
    <source>
        <dbReference type="ARBA" id="ARBA00001971"/>
    </source>
</evidence>
<dbReference type="PANTHER" id="PTHR47947">
    <property type="entry name" value="CYTOCHROME P450 82C3-RELATED"/>
    <property type="match status" value="1"/>
</dbReference>
<protein>
    <recommendedName>
        <fullName evidence="12">Cytochrome P450</fullName>
    </recommendedName>
</protein>
<dbReference type="GO" id="GO:0016705">
    <property type="term" value="F:oxidoreductase activity, acting on paired donors, with incorporation or reduction of molecular oxygen"/>
    <property type="evidence" value="ECO:0007669"/>
    <property type="project" value="InterPro"/>
</dbReference>
<dbReference type="SUPFAM" id="SSF48264">
    <property type="entry name" value="Cytochrome P450"/>
    <property type="match status" value="2"/>
</dbReference>
<keyword evidence="5 7" id="KW-0408">Iron</keyword>
<feature type="transmembrane region" description="Helical" evidence="9">
    <location>
        <begin position="6"/>
        <end position="25"/>
    </location>
</feature>
<proteinExistence type="inferred from homology"/>
<keyword evidence="9" id="KW-0812">Transmembrane</keyword>
<dbReference type="AlphaFoldDB" id="A0AAD8P677"/>
<dbReference type="GO" id="GO:0005506">
    <property type="term" value="F:iron ion binding"/>
    <property type="evidence" value="ECO:0007669"/>
    <property type="project" value="InterPro"/>
</dbReference>
<accession>A0AAD8P677</accession>